<sequence>MKKNSLFLASIIGLALSGAVLILLIPGLFNSPGQGTLWMVSIMGVLVVLFAVGTRYWKTTT</sequence>
<reference evidence="2 3" key="1">
    <citation type="submission" date="2018-10" db="EMBL/GenBank/DDBJ databases">
        <title>Tessaracoccus antarcticuss sp. nov., isolated from sediment.</title>
        <authorList>
            <person name="Zhou L.Y."/>
            <person name="Du Z.J."/>
        </authorList>
    </citation>
    <scope>NUCLEOTIDE SEQUENCE [LARGE SCALE GENOMIC DNA]</scope>
    <source>
        <strain evidence="2 3">JDX10</strain>
    </source>
</reference>
<dbReference type="EMBL" id="REFW01000002">
    <property type="protein sequence ID" value="RMB60135.1"/>
    <property type="molecule type" value="Genomic_DNA"/>
</dbReference>
<feature type="transmembrane region" description="Helical" evidence="1">
    <location>
        <begin position="7"/>
        <end position="29"/>
    </location>
</feature>
<organism evidence="2 3">
    <name type="scientific">Tessaracoccus antarcticus</name>
    <dbReference type="NCBI Taxonomy" id="2479848"/>
    <lineage>
        <taxon>Bacteria</taxon>
        <taxon>Bacillati</taxon>
        <taxon>Actinomycetota</taxon>
        <taxon>Actinomycetes</taxon>
        <taxon>Propionibacteriales</taxon>
        <taxon>Propionibacteriaceae</taxon>
        <taxon>Tessaracoccus</taxon>
    </lineage>
</organism>
<name>A0A3M0G5H3_9ACTN</name>
<keyword evidence="1" id="KW-1133">Transmembrane helix</keyword>
<keyword evidence="1" id="KW-0472">Membrane</keyword>
<dbReference type="Proteomes" id="UP000275256">
    <property type="component" value="Unassembled WGS sequence"/>
</dbReference>
<evidence type="ECO:0000256" key="1">
    <source>
        <dbReference type="SAM" id="Phobius"/>
    </source>
</evidence>
<dbReference type="OrthoDB" id="5194323at2"/>
<protein>
    <submittedName>
        <fullName evidence="2">Uncharacterized protein</fullName>
    </submittedName>
</protein>
<accession>A0A3M0G5H3</accession>
<dbReference type="RefSeq" id="WP_121901615.1">
    <property type="nucleotide sequence ID" value="NZ_REFW01000002.1"/>
</dbReference>
<feature type="transmembrane region" description="Helical" evidence="1">
    <location>
        <begin position="35"/>
        <end position="57"/>
    </location>
</feature>
<evidence type="ECO:0000313" key="2">
    <source>
        <dbReference type="EMBL" id="RMB60135.1"/>
    </source>
</evidence>
<keyword evidence="1" id="KW-0812">Transmembrane</keyword>
<proteinExistence type="predicted"/>
<gene>
    <name evidence="2" type="ORF">EAX62_10600</name>
</gene>
<keyword evidence="3" id="KW-1185">Reference proteome</keyword>
<dbReference type="AlphaFoldDB" id="A0A3M0G5H3"/>
<evidence type="ECO:0000313" key="3">
    <source>
        <dbReference type="Proteomes" id="UP000275256"/>
    </source>
</evidence>
<comment type="caution">
    <text evidence="2">The sequence shown here is derived from an EMBL/GenBank/DDBJ whole genome shotgun (WGS) entry which is preliminary data.</text>
</comment>